<dbReference type="OrthoDB" id="2984333at2759"/>
<dbReference type="Pfam" id="PF16905">
    <property type="entry name" value="GPHH"/>
    <property type="match status" value="1"/>
</dbReference>
<feature type="transmembrane region" description="Helical" evidence="12">
    <location>
        <begin position="1324"/>
        <end position="1345"/>
    </location>
</feature>
<evidence type="ECO:0000256" key="1">
    <source>
        <dbReference type="ARBA" id="ARBA00004141"/>
    </source>
</evidence>
<evidence type="ECO:0000313" key="16">
    <source>
        <dbReference type="Proteomes" id="UP000751190"/>
    </source>
</evidence>
<dbReference type="FunFam" id="1.20.120.350:FF:000009">
    <property type="entry name" value="Voltage-dependent T-type calcium channel subunit alpha"/>
    <property type="match status" value="2"/>
</dbReference>
<feature type="transmembrane region" description="Helical" evidence="12">
    <location>
        <begin position="1074"/>
        <end position="1093"/>
    </location>
</feature>
<name>A0A8J5XHE3_DIALT</name>
<keyword evidence="6 12" id="KW-1133">Transmembrane helix</keyword>
<comment type="caution">
    <text evidence="15">The sequence shown here is derived from an EMBL/GenBank/DDBJ whole genome shotgun (WGS) entry which is preliminary data.</text>
</comment>
<gene>
    <name evidence="15" type="ORF">KFE25_010660</name>
</gene>
<feature type="transmembrane region" description="Helical" evidence="12">
    <location>
        <begin position="204"/>
        <end position="224"/>
    </location>
</feature>
<dbReference type="FunFam" id="1.10.287.70:FF:000156">
    <property type="entry name" value="Voltage-gated sodium channel Nav2.1"/>
    <property type="match status" value="1"/>
</dbReference>
<keyword evidence="8 12" id="KW-0472">Membrane</keyword>
<feature type="domain" description="Ion transport" evidence="13">
    <location>
        <begin position="516"/>
        <end position="755"/>
    </location>
</feature>
<keyword evidence="4" id="KW-0677">Repeat</keyword>
<evidence type="ECO:0000256" key="11">
    <source>
        <dbReference type="SAM" id="MobiDB-lite"/>
    </source>
</evidence>
<feature type="domain" description="Ion transport" evidence="13">
    <location>
        <begin position="159"/>
        <end position="465"/>
    </location>
</feature>
<dbReference type="Gene3D" id="1.20.120.350">
    <property type="entry name" value="Voltage-gated potassium channels. Chain C"/>
    <property type="match status" value="4"/>
</dbReference>
<evidence type="ECO:0000256" key="9">
    <source>
        <dbReference type="ARBA" id="ARBA00023180"/>
    </source>
</evidence>
<feature type="compositionally biased region" description="Basic and acidic residues" evidence="11">
    <location>
        <begin position="1664"/>
        <end position="1673"/>
    </location>
</feature>
<dbReference type="GO" id="GO:0001518">
    <property type="term" value="C:voltage-gated sodium channel complex"/>
    <property type="evidence" value="ECO:0007669"/>
    <property type="project" value="TreeGrafter"/>
</dbReference>
<dbReference type="InterPro" id="IPR031649">
    <property type="entry name" value="GPHH_dom"/>
</dbReference>
<feature type="transmembrane region" description="Helical" evidence="12">
    <location>
        <begin position="301"/>
        <end position="320"/>
    </location>
</feature>
<evidence type="ECO:0000259" key="14">
    <source>
        <dbReference type="Pfam" id="PF16905"/>
    </source>
</evidence>
<feature type="transmembrane region" description="Helical" evidence="12">
    <location>
        <begin position="578"/>
        <end position="601"/>
    </location>
</feature>
<accession>A0A8J5XHE3</accession>
<feature type="region of interest" description="Disordered" evidence="11">
    <location>
        <begin position="1654"/>
        <end position="1673"/>
    </location>
</feature>
<evidence type="ECO:0000256" key="3">
    <source>
        <dbReference type="ARBA" id="ARBA00022692"/>
    </source>
</evidence>
<keyword evidence="2" id="KW-0813">Transport</keyword>
<feature type="transmembrane region" description="Helical" evidence="12">
    <location>
        <begin position="538"/>
        <end position="557"/>
    </location>
</feature>
<feature type="domain" description="Ion transport" evidence="13">
    <location>
        <begin position="1255"/>
        <end position="1510"/>
    </location>
</feature>
<feature type="transmembrane region" description="Helical" evidence="12">
    <location>
        <begin position="640"/>
        <end position="663"/>
    </location>
</feature>
<dbReference type="EMBL" id="JAGTXO010000029">
    <property type="protein sequence ID" value="KAG8460909.1"/>
    <property type="molecule type" value="Genomic_DNA"/>
</dbReference>
<feature type="domain" description="Ion transport" evidence="13">
    <location>
        <begin position="938"/>
        <end position="1207"/>
    </location>
</feature>
<dbReference type="InterPro" id="IPR027359">
    <property type="entry name" value="Volt_channel_dom_sf"/>
</dbReference>
<evidence type="ECO:0000256" key="5">
    <source>
        <dbReference type="ARBA" id="ARBA00022882"/>
    </source>
</evidence>
<feature type="transmembrane region" description="Helical" evidence="12">
    <location>
        <begin position="1004"/>
        <end position="1022"/>
    </location>
</feature>
<feature type="transmembrane region" description="Helical" evidence="12">
    <location>
        <begin position="1390"/>
        <end position="1410"/>
    </location>
</feature>
<evidence type="ECO:0000256" key="4">
    <source>
        <dbReference type="ARBA" id="ARBA00022737"/>
    </source>
</evidence>
<dbReference type="GO" id="GO:0022843">
    <property type="term" value="F:voltage-gated monoatomic cation channel activity"/>
    <property type="evidence" value="ECO:0007669"/>
    <property type="project" value="UniProtKB-ARBA"/>
</dbReference>
<feature type="region of interest" description="Disordered" evidence="11">
    <location>
        <begin position="1"/>
        <end position="115"/>
    </location>
</feature>
<feature type="transmembrane region" description="Helical" evidence="12">
    <location>
        <begin position="1283"/>
        <end position="1304"/>
    </location>
</feature>
<dbReference type="GO" id="GO:0005248">
    <property type="term" value="F:voltage-gated sodium channel activity"/>
    <property type="evidence" value="ECO:0007669"/>
    <property type="project" value="TreeGrafter"/>
</dbReference>
<dbReference type="Gene3D" id="1.10.238.10">
    <property type="entry name" value="EF-hand"/>
    <property type="match status" value="1"/>
</dbReference>
<dbReference type="InterPro" id="IPR043203">
    <property type="entry name" value="VGCC_Ca_Na"/>
</dbReference>
<dbReference type="InterPro" id="IPR005821">
    <property type="entry name" value="Ion_trans_dom"/>
</dbReference>
<dbReference type="Gene3D" id="1.10.287.70">
    <property type="match status" value="4"/>
</dbReference>
<keyword evidence="5" id="KW-0851">Voltage-gated channel</keyword>
<evidence type="ECO:0000256" key="8">
    <source>
        <dbReference type="ARBA" id="ARBA00023136"/>
    </source>
</evidence>
<feature type="transmembrane region" description="Helical" evidence="12">
    <location>
        <begin position="729"/>
        <end position="751"/>
    </location>
</feature>
<evidence type="ECO:0000256" key="6">
    <source>
        <dbReference type="ARBA" id="ARBA00022989"/>
    </source>
</evidence>
<evidence type="ECO:0000256" key="12">
    <source>
        <dbReference type="SAM" id="Phobius"/>
    </source>
</evidence>
<evidence type="ECO:0000313" key="15">
    <source>
        <dbReference type="EMBL" id="KAG8460909.1"/>
    </source>
</evidence>
<evidence type="ECO:0000256" key="7">
    <source>
        <dbReference type="ARBA" id="ARBA00023065"/>
    </source>
</evidence>
<evidence type="ECO:0000256" key="2">
    <source>
        <dbReference type="ARBA" id="ARBA00022448"/>
    </source>
</evidence>
<keyword evidence="3 12" id="KW-0812">Transmembrane</keyword>
<dbReference type="OMA" id="DPFYHNQ"/>
<dbReference type="PANTHER" id="PTHR10037:SF62">
    <property type="entry name" value="SODIUM CHANNEL PROTEIN 60E"/>
    <property type="match status" value="1"/>
</dbReference>
<evidence type="ECO:0000259" key="13">
    <source>
        <dbReference type="Pfam" id="PF00520"/>
    </source>
</evidence>
<keyword evidence="9" id="KW-0325">Glycoprotein</keyword>
<evidence type="ECO:0000256" key="10">
    <source>
        <dbReference type="ARBA" id="ARBA00023303"/>
    </source>
</evidence>
<keyword evidence="10" id="KW-0407">Ion channel</keyword>
<keyword evidence="16" id="KW-1185">Reference proteome</keyword>
<protein>
    <submittedName>
        <fullName evidence="15">Uncharacterized protein</fullName>
    </submittedName>
</protein>
<sequence>MLKSPTSVAIATPTVEHHGEARHATPTLRAGSSSKLPLRVTEVWEADGAGASAPPPARSCTARMADARKDEQAPEGDPSHAPALNEPVGETGDERPSVALSRGTSTRESRRGSRTAAENLLGEMLNAEQIDGRYELQRALFCLAPDNPLRLVCIRMIRHPMFDRAAMAAILASCLQMATVDPLLDTTSAAYADRQRAYLVFNSVLVPLFTLEMIVKVLAMGFVLHRNAYLRDKWNWVDFTCVVSGWVDLASTWGGGGSSASVLTSLRAVRVLRPLRTLTQLPGMHELIGSLLGSLPQLGNVVGVLLFFLLIFGVLGVQLFNGQLRHQCWAPDDGGAWASTGDVCNPFGDPLTYQCPPPAECRCGASGLVPQLTRGGARGARSSCVESDNPNFGITHFDHTWAAFITIFQSITLEGWVDNMYFAQDGAHLYTWAYFVLVVAFGAFLVVQLFLAVLTDAFNRESDRAHGAPAAAEAEERYADEDGDGIMDLDMAGRPWLQRRCYALVSAAPFRHGIHGAIMLNTLLMCCEYYGQPVEEELILASLNYALTVVFSLELLAKLLAMGARNAMRDAFNRFDAAVVLLSLLEVALDFTGASFVNLAVLRTFRLLRLVRVLKLVRSLDGLNRLMRALVGSLREVSSLALLLLLLVIVYALLGIELFGGIYTQPPRGRNPRFDGDGVPSANFDSLAMACISIFIVISGENWNEVYFDTAHGLETLYQNAASRELATLYFLSLFILGNYVVFNLFVAIILRQIDLDDDAQALSDAEKASRVEGTGKIVFAFGTLVHVDDEHAQRIHDGAGSRAILAELHSRPFAGANALPEGVQSISQLLFQRANRSSTRTTVSGLGVGLGPLGTAGATTMAAAAAAAAAAGCGGGADDPVAVRKGLPALSPAANPRGVSLGGTTEPDVRPDRSLALFSRSHPVRRACVRLLSGGHFDRAVLVLICASSISLAYDTPSQTALTTDVLRVLNWIFTLAFAVEMLVKVVALGFVWPAGSAYLRSAWNVLDFAIVSISVVLLALEESGGDVSTRLSWLKALRVVRALRPLRMANRVAGMKKVVTSLFMAVPQCANVSLLMGMFVLVFAIVGVQLFKGKFYECTDGMSPSRAECLAAGGRWVNPPFGNFDHVGVGVLVLLEMVGLEGWPSVMFRAIYATDIDRAPLRDDRSPRVLFALFFIVWIFAGAFLVWNMFVGVVLDTFNTLRKRADGTAFMTASQRDWMEAQRAVYAMRPIRQFTCPSRLPARQRAFRLVQSSAFELGIMCAIVANAVVMMLEWHDSPRGYSLGVQALSYAFALVFCAEMMLKLTALGGRQYITNGWNAFDALLVVLSVVDLTLELAGGALVLPINPNTLRVLRMFRVVRLLRVVKTAKGLRTLLVTLWSSLPALQNVGLLLGLVMYIYAIAGVFLFADVPFGECLTRHANFRGFWVSLLTLFRCSTGESWNCLMHDAMGADWADNAARCTDASAGACGSTTIAALYFLSYWILGQAILLNLVIGVILENFSAIGSESKPITVEQLEEFRDIWMRYDPKGTFTIKSFQLLPILAQLSAPLGLGGMKPAASRAQLLKRLQRIDVPDHDGEIHFMETMTAIVNSHVGVPLPLCDETRKIAREADKVSNSRAAAVRGGDAAEHSAMTSYLVSLLQHRYRNFVATQRAQDEPAQDEPAHAGTDEGERIRCGGVLKASAAALAGASAAASGSELHQRSRAVLQYGAKSPGVKPAQVLPA</sequence>
<organism evidence="15 16">
    <name type="scientific">Diacronema lutheri</name>
    <name type="common">Unicellular marine alga</name>
    <name type="synonym">Monochrysis lutheri</name>
    <dbReference type="NCBI Taxonomy" id="2081491"/>
    <lineage>
        <taxon>Eukaryota</taxon>
        <taxon>Haptista</taxon>
        <taxon>Haptophyta</taxon>
        <taxon>Pavlovophyceae</taxon>
        <taxon>Pavlovales</taxon>
        <taxon>Pavlovaceae</taxon>
        <taxon>Diacronema</taxon>
    </lineage>
</organism>
<dbReference type="Pfam" id="PF00520">
    <property type="entry name" value="Ion_trans"/>
    <property type="match status" value="4"/>
</dbReference>
<proteinExistence type="predicted"/>
<feature type="transmembrane region" description="Helical" evidence="12">
    <location>
        <begin position="1251"/>
        <end position="1271"/>
    </location>
</feature>
<dbReference type="Proteomes" id="UP000751190">
    <property type="component" value="Unassembled WGS sequence"/>
</dbReference>
<comment type="subcellular location">
    <subcellularLocation>
        <location evidence="1">Membrane</location>
        <topology evidence="1">Multi-pass membrane protein</topology>
    </subcellularLocation>
</comment>
<keyword evidence="7" id="KW-0406">Ion transport</keyword>
<feature type="domain" description="Voltage-dependent L-type calcium channel IQ-associated" evidence="14">
    <location>
        <begin position="1520"/>
        <end position="1576"/>
    </location>
</feature>
<dbReference type="PANTHER" id="PTHR10037">
    <property type="entry name" value="VOLTAGE-GATED CATION CHANNEL CALCIUM AND SODIUM"/>
    <property type="match status" value="1"/>
</dbReference>
<feature type="transmembrane region" description="Helical" evidence="12">
    <location>
        <begin position="429"/>
        <end position="454"/>
    </location>
</feature>
<feature type="transmembrane region" description="Helical" evidence="12">
    <location>
        <begin position="1476"/>
        <end position="1500"/>
    </location>
</feature>
<reference evidence="15" key="1">
    <citation type="submission" date="2021-05" db="EMBL/GenBank/DDBJ databases">
        <title>The genome of the haptophyte Pavlova lutheri (Diacronema luteri, Pavlovales) - a model for lipid biosynthesis in eukaryotic algae.</title>
        <authorList>
            <person name="Hulatt C.J."/>
            <person name="Posewitz M.C."/>
        </authorList>
    </citation>
    <scope>NUCLEOTIDE SEQUENCE</scope>
    <source>
        <strain evidence="15">NIVA-4/92</strain>
    </source>
</reference>
<feature type="transmembrane region" description="Helical" evidence="12">
    <location>
        <begin position="970"/>
        <end position="992"/>
    </location>
</feature>
<feature type="transmembrane region" description="Helical" evidence="12">
    <location>
        <begin position="1171"/>
        <end position="1192"/>
    </location>
</feature>
<dbReference type="SUPFAM" id="SSF81324">
    <property type="entry name" value="Voltage-gated potassium channels"/>
    <property type="match status" value="4"/>
</dbReference>